<dbReference type="Proteomes" id="UP000076842">
    <property type="component" value="Unassembled WGS sequence"/>
</dbReference>
<feature type="region of interest" description="Disordered" evidence="1">
    <location>
        <begin position="1"/>
        <end position="28"/>
    </location>
</feature>
<evidence type="ECO:0000313" key="3">
    <source>
        <dbReference type="Proteomes" id="UP000076842"/>
    </source>
</evidence>
<keyword evidence="3" id="KW-1185">Reference proteome</keyword>
<name>A0A165E6E4_9BASI</name>
<reference evidence="2 3" key="1">
    <citation type="journal article" date="2016" name="Mol. Biol. Evol.">
        <title>Comparative Genomics of Early-Diverging Mushroom-Forming Fungi Provides Insights into the Origins of Lignocellulose Decay Capabilities.</title>
        <authorList>
            <person name="Nagy L.G."/>
            <person name="Riley R."/>
            <person name="Tritt A."/>
            <person name="Adam C."/>
            <person name="Daum C."/>
            <person name="Floudas D."/>
            <person name="Sun H."/>
            <person name="Yadav J.S."/>
            <person name="Pangilinan J."/>
            <person name="Larsson K.H."/>
            <person name="Matsuura K."/>
            <person name="Barry K."/>
            <person name="Labutti K."/>
            <person name="Kuo R."/>
            <person name="Ohm R.A."/>
            <person name="Bhattacharya S.S."/>
            <person name="Shirouzu T."/>
            <person name="Yoshinaga Y."/>
            <person name="Martin F.M."/>
            <person name="Grigoriev I.V."/>
            <person name="Hibbett D.S."/>
        </authorList>
    </citation>
    <scope>NUCLEOTIDE SEQUENCE [LARGE SCALE GENOMIC DNA]</scope>
    <source>
        <strain evidence="2 3">HHB12733</strain>
    </source>
</reference>
<evidence type="ECO:0000313" key="2">
    <source>
        <dbReference type="EMBL" id="KZT54199.1"/>
    </source>
</evidence>
<protein>
    <submittedName>
        <fullName evidence="2">Uncharacterized protein</fullName>
    </submittedName>
</protein>
<proteinExistence type="predicted"/>
<dbReference type="InParanoid" id="A0A165E6E4"/>
<dbReference type="AlphaFoldDB" id="A0A165E6E4"/>
<organism evidence="2 3">
    <name type="scientific">Calocera cornea HHB12733</name>
    <dbReference type="NCBI Taxonomy" id="1353952"/>
    <lineage>
        <taxon>Eukaryota</taxon>
        <taxon>Fungi</taxon>
        <taxon>Dikarya</taxon>
        <taxon>Basidiomycota</taxon>
        <taxon>Agaricomycotina</taxon>
        <taxon>Dacrymycetes</taxon>
        <taxon>Dacrymycetales</taxon>
        <taxon>Dacrymycetaceae</taxon>
        <taxon>Calocera</taxon>
    </lineage>
</organism>
<dbReference type="EMBL" id="KV424019">
    <property type="protein sequence ID" value="KZT54199.1"/>
    <property type="molecule type" value="Genomic_DNA"/>
</dbReference>
<evidence type="ECO:0000256" key="1">
    <source>
        <dbReference type="SAM" id="MobiDB-lite"/>
    </source>
</evidence>
<sequence length="56" mass="5798">MFLSQRVLVAPDPIRRGSSPPLSTRPDFASTPILDVPASLLSSSGGICPSSIMLAS</sequence>
<accession>A0A165E6E4</accession>
<gene>
    <name evidence="2" type="ORF">CALCODRAFT_500122</name>
</gene>